<accession>A0AAW9NVB6</accession>
<evidence type="ECO:0000259" key="1">
    <source>
        <dbReference type="Pfam" id="PF01973"/>
    </source>
</evidence>
<dbReference type="RefSeq" id="WP_326123346.1">
    <property type="nucleotide sequence ID" value="NZ_JARSFG010000014.1"/>
</dbReference>
<protein>
    <submittedName>
        <fullName evidence="2">DUF115 domain-containing protein</fullName>
    </submittedName>
</protein>
<gene>
    <name evidence="2" type="ORF">P9B03_10280</name>
</gene>
<dbReference type="EMBL" id="JARSFG010000014">
    <property type="protein sequence ID" value="MEC1178871.1"/>
    <property type="molecule type" value="Genomic_DNA"/>
</dbReference>
<name>A0AAW9NVB6_9BACL</name>
<evidence type="ECO:0000313" key="2">
    <source>
        <dbReference type="EMBL" id="MEC1178871.1"/>
    </source>
</evidence>
<dbReference type="Pfam" id="PF01973">
    <property type="entry name" value="MptE-like"/>
    <property type="match status" value="1"/>
</dbReference>
<evidence type="ECO:0000313" key="3">
    <source>
        <dbReference type="Proteomes" id="UP001344888"/>
    </source>
</evidence>
<sequence>MYGNYHPFQNAKRLIEKEVNKSTKKFFLLGLGYGYHLKALIDCIGLLDEKFITVYALDEYEFELYKNSSVYSILKDVQNVKVTSKINELNVDEETQLILPQAWVQAIEPENPLYLFLHDIKMKQRSFREASEIMERNFYSNIIYKEFNLIQYKGSLEKCKVACLVSSGPSLQETYSYLLKNRENLFIICVGSALRALLYWEIIPDAVIIVDPHKITMEQFQNVDFQGDLFYLSTSYYETTRMLNGDRCILLQKGYSLSEQLAEQIGYPLFETGGSVATTGFCLLEFLGFNQIVLFGQDLGFKGRSSHFLGSTSGVTYESTDKLLSVKANSDIEIYTEKGLYAFLKWFEHKARNTQIALYNTALDGAKIDGVPYITEEEFNQIINLTIK</sequence>
<dbReference type="AlphaFoldDB" id="A0AAW9NVB6"/>
<comment type="caution">
    <text evidence="2">The sequence shown here is derived from an EMBL/GenBank/DDBJ whole genome shotgun (WGS) entry which is preliminary data.</text>
</comment>
<reference evidence="2 3" key="1">
    <citation type="submission" date="2023-03" db="EMBL/GenBank/DDBJ databases">
        <title>Bacillus Genome Sequencing.</title>
        <authorList>
            <person name="Dunlap C."/>
        </authorList>
    </citation>
    <scope>NUCLEOTIDE SEQUENCE [LARGE SCALE GENOMIC DNA]</scope>
    <source>
        <strain evidence="2 3">B-59205</strain>
    </source>
</reference>
<dbReference type="Proteomes" id="UP001344888">
    <property type="component" value="Unassembled WGS sequence"/>
</dbReference>
<feature type="domain" description="6-hydroxymethylpterin diphosphokinase MptE-like" evidence="1">
    <location>
        <begin position="151"/>
        <end position="302"/>
    </location>
</feature>
<keyword evidence="3" id="KW-1185">Reference proteome</keyword>
<proteinExistence type="predicted"/>
<dbReference type="InterPro" id="IPR002826">
    <property type="entry name" value="MptE-like"/>
</dbReference>
<dbReference type="PANTHER" id="PTHR41786">
    <property type="entry name" value="MOTILITY ACCESSORY FACTOR MAF"/>
    <property type="match status" value="1"/>
</dbReference>
<organism evidence="2 3">
    <name type="scientific">Metasolibacillus meyeri</name>
    <dbReference type="NCBI Taxonomy" id="1071052"/>
    <lineage>
        <taxon>Bacteria</taxon>
        <taxon>Bacillati</taxon>
        <taxon>Bacillota</taxon>
        <taxon>Bacilli</taxon>
        <taxon>Bacillales</taxon>
        <taxon>Caryophanaceae</taxon>
        <taxon>Metasolibacillus</taxon>
    </lineage>
</organism>
<dbReference type="PANTHER" id="PTHR41786:SF1">
    <property type="entry name" value="6-HYDROXYMETHYLPTERIN DIPHOSPHOKINASE MPTE-LIKE DOMAIN-CONTAINING PROTEIN"/>
    <property type="match status" value="1"/>
</dbReference>